<evidence type="ECO:0000256" key="6">
    <source>
        <dbReference type="PIRSR" id="PIRSR000350-4"/>
    </source>
</evidence>
<dbReference type="InterPro" id="IPR004099">
    <property type="entry name" value="Pyr_nucl-diS_OxRdtase_dimer"/>
</dbReference>
<dbReference type="SUPFAM" id="SSF51905">
    <property type="entry name" value="FAD/NAD(P)-binding domain"/>
    <property type="match status" value="1"/>
</dbReference>
<dbReference type="GO" id="GO:0003955">
    <property type="term" value="F:NAD(P)H dehydrogenase (quinone) activity"/>
    <property type="evidence" value="ECO:0007669"/>
    <property type="project" value="TreeGrafter"/>
</dbReference>
<proteinExistence type="inferred from homology"/>
<feature type="domain" description="Pyridine nucleotide-disulphide oxidoreductase dimerisation" evidence="7">
    <location>
        <begin position="339"/>
        <end position="445"/>
    </location>
</feature>
<reference evidence="9" key="1">
    <citation type="submission" date="2020-10" db="EMBL/GenBank/DDBJ databases">
        <title>Ca. Dormibacterota MAGs.</title>
        <authorList>
            <person name="Montgomery K."/>
        </authorList>
    </citation>
    <scope>NUCLEOTIDE SEQUENCE [LARGE SCALE GENOMIC DNA]</scope>
    <source>
        <strain evidence="9">SC8812_S17_10</strain>
    </source>
</reference>
<dbReference type="PRINTS" id="PR00368">
    <property type="entry name" value="FADPNR"/>
</dbReference>
<dbReference type="InterPro" id="IPR016156">
    <property type="entry name" value="FAD/NAD-linked_Rdtase_dimer_sf"/>
</dbReference>
<keyword evidence="5" id="KW-0520">NAD</keyword>
<dbReference type="FunFam" id="3.30.390.30:FF:000001">
    <property type="entry name" value="Dihydrolipoyl dehydrogenase"/>
    <property type="match status" value="1"/>
</dbReference>
<keyword evidence="5" id="KW-0547">Nucleotide-binding</keyword>
<keyword evidence="10" id="KW-1185">Reference proteome</keyword>
<evidence type="ECO:0000256" key="5">
    <source>
        <dbReference type="PIRSR" id="PIRSR000350-3"/>
    </source>
</evidence>
<feature type="binding site" evidence="5">
    <location>
        <position position="51"/>
    </location>
    <ligand>
        <name>FAD</name>
        <dbReference type="ChEBI" id="CHEBI:57692"/>
    </ligand>
</feature>
<evidence type="ECO:0000259" key="8">
    <source>
        <dbReference type="Pfam" id="PF07992"/>
    </source>
</evidence>
<dbReference type="GO" id="GO:0050660">
    <property type="term" value="F:flavin adenine dinucleotide binding"/>
    <property type="evidence" value="ECO:0007669"/>
    <property type="project" value="TreeGrafter"/>
</dbReference>
<dbReference type="RefSeq" id="WP_338200294.1">
    <property type="nucleotide sequence ID" value="NZ_JAEKNR010000081.1"/>
</dbReference>
<feature type="binding site" evidence="5">
    <location>
        <position position="199"/>
    </location>
    <ligand>
        <name>NAD(+)</name>
        <dbReference type="ChEBI" id="CHEBI:57540"/>
    </ligand>
</feature>
<dbReference type="PRINTS" id="PR00411">
    <property type="entry name" value="PNDRDTASEI"/>
</dbReference>
<evidence type="ECO:0000256" key="4">
    <source>
        <dbReference type="ARBA" id="ARBA00023002"/>
    </source>
</evidence>
<comment type="cofactor">
    <cofactor evidence="5">
        <name>FAD</name>
        <dbReference type="ChEBI" id="CHEBI:57692"/>
    </cofactor>
    <text evidence="5">Binds 1 FAD per subunit.</text>
</comment>
<dbReference type="PANTHER" id="PTHR43014">
    <property type="entry name" value="MERCURIC REDUCTASE"/>
    <property type="match status" value="1"/>
</dbReference>
<feature type="binding site" evidence="5">
    <location>
        <begin position="176"/>
        <end position="183"/>
    </location>
    <ligand>
        <name>NAD(+)</name>
        <dbReference type="ChEBI" id="CHEBI:57540"/>
    </ligand>
</feature>
<dbReference type="SUPFAM" id="SSF55424">
    <property type="entry name" value="FAD/NAD-linked reductases, dimerisation (C-terminal) domain"/>
    <property type="match status" value="1"/>
</dbReference>
<dbReference type="PANTHER" id="PTHR43014:SF2">
    <property type="entry name" value="MERCURIC REDUCTASE"/>
    <property type="match status" value="1"/>
</dbReference>
<organism evidence="9 10">
    <name type="scientific">Candidatus Nephthysia bennettiae</name>
    <dbReference type="NCBI Taxonomy" id="3127016"/>
    <lineage>
        <taxon>Bacteria</taxon>
        <taxon>Bacillati</taxon>
        <taxon>Candidatus Dormiibacterota</taxon>
        <taxon>Candidatus Dormibacteria</taxon>
        <taxon>Candidatus Dormibacterales</taxon>
        <taxon>Candidatus Dormibacteraceae</taxon>
        <taxon>Candidatus Nephthysia</taxon>
    </lineage>
</organism>
<dbReference type="PIRSF" id="PIRSF000350">
    <property type="entry name" value="Mercury_reductase_MerA"/>
    <property type="match status" value="1"/>
</dbReference>
<dbReference type="EMBL" id="JAEKNR010000081">
    <property type="protein sequence ID" value="MBJ7597794.1"/>
    <property type="molecule type" value="Genomic_DNA"/>
</dbReference>
<evidence type="ECO:0000256" key="1">
    <source>
        <dbReference type="ARBA" id="ARBA00007532"/>
    </source>
</evidence>
<keyword evidence="4" id="KW-0560">Oxidoreductase</keyword>
<feature type="binding site" evidence="5">
    <location>
        <position position="303"/>
    </location>
    <ligand>
        <name>FAD</name>
        <dbReference type="ChEBI" id="CHEBI:57692"/>
    </ligand>
</feature>
<evidence type="ECO:0000259" key="7">
    <source>
        <dbReference type="Pfam" id="PF02852"/>
    </source>
</evidence>
<keyword evidence="3 5" id="KW-0274">FAD</keyword>
<dbReference type="InterPro" id="IPR023753">
    <property type="entry name" value="FAD/NAD-binding_dom"/>
</dbReference>
<evidence type="ECO:0000256" key="3">
    <source>
        <dbReference type="ARBA" id="ARBA00022827"/>
    </source>
</evidence>
<evidence type="ECO:0000313" key="9">
    <source>
        <dbReference type="EMBL" id="MBJ7597794.1"/>
    </source>
</evidence>
<dbReference type="InterPro" id="IPR001100">
    <property type="entry name" value="Pyr_nuc-diS_OxRdtase"/>
</dbReference>
<dbReference type="Gene3D" id="3.50.50.60">
    <property type="entry name" value="FAD/NAD(P)-binding domain"/>
    <property type="match status" value="2"/>
</dbReference>
<keyword evidence="2" id="KW-0285">Flavoprotein</keyword>
<gene>
    <name evidence="9" type="ORF">JF922_06880</name>
</gene>
<evidence type="ECO:0000256" key="2">
    <source>
        <dbReference type="ARBA" id="ARBA00022630"/>
    </source>
</evidence>
<accession>A0A934K2P0</accession>
<dbReference type="AlphaFoldDB" id="A0A934K2P0"/>
<dbReference type="Proteomes" id="UP000612893">
    <property type="component" value="Unassembled WGS sequence"/>
</dbReference>
<name>A0A934K2P0_9BACT</name>
<feature type="binding site" evidence="5">
    <location>
        <position position="263"/>
    </location>
    <ligand>
        <name>NAD(+)</name>
        <dbReference type="ChEBI" id="CHEBI:57540"/>
    </ligand>
</feature>
<protein>
    <submittedName>
        <fullName evidence="9">FAD-dependent oxidoreductase</fullName>
    </submittedName>
</protein>
<comment type="caution">
    <text evidence="9">The sequence shown here is derived from an EMBL/GenBank/DDBJ whole genome shotgun (WGS) entry which is preliminary data.</text>
</comment>
<dbReference type="Pfam" id="PF07992">
    <property type="entry name" value="Pyr_redox_2"/>
    <property type="match status" value="1"/>
</dbReference>
<comment type="similarity">
    <text evidence="1">Belongs to the class-I pyridine nucleotide-disulfide oxidoreductase family.</text>
</comment>
<feature type="disulfide bond" description="Redox-active" evidence="6">
    <location>
        <begin position="42"/>
        <end position="47"/>
    </location>
</feature>
<dbReference type="InterPro" id="IPR036188">
    <property type="entry name" value="FAD/NAD-bd_sf"/>
</dbReference>
<sequence length="453" mass="47418">MPTYDLVIVGGGAAGSEAAFTVADGGRHRILLAESSHFGGTCTNHGCVPTKALVKAARIAHTIRTSGQYGVRAQAPILDWPAIIGRAYQVRDHMLRFGSAPFEEAGVEVRYPAQASLAGEHCVRIDGETVEARAVLLAAGLDPALPPVPGLREAGYLDNESALDLKELPGRLVVLGCGPIGSEFAQIFARLGVRVTVIEALDRLLAAEEPESGQALADVFSEEGIQMRLGARVERVERAGSSRRLHLQGGEMIEADEILVAAGRSLNGEGLGLDAAGIDWTPKGVTVDSQLRTSQPWAWAAGDVVGRPLFTHVASLMGQVAARNALHGAGEALDLRILPRVTFTDPEVASVGLTQKQAREAGREVGIGFASLVDAEKAQIDGQRHGHVKVVADAATGELLGCHVVAETAGDMIHEAVAMMAGHVPVKAVAGAMHAYPTLSELMRSALAEAAEA</sequence>
<dbReference type="Gene3D" id="3.30.390.30">
    <property type="match status" value="1"/>
</dbReference>
<feature type="domain" description="FAD/NAD(P)-binding" evidence="8">
    <location>
        <begin position="4"/>
        <end position="318"/>
    </location>
</feature>
<evidence type="ECO:0000313" key="10">
    <source>
        <dbReference type="Proteomes" id="UP000612893"/>
    </source>
</evidence>
<dbReference type="Pfam" id="PF02852">
    <property type="entry name" value="Pyr_redox_dim"/>
    <property type="match status" value="1"/>
</dbReference>